<name>W4K2G7_HETIT</name>
<protein>
    <submittedName>
        <fullName evidence="1">Uncharacterized protein</fullName>
    </submittedName>
</protein>
<dbReference type="eggNOG" id="ENOG502RCZG">
    <property type="taxonomic scope" value="Eukaryota"/>
</dbReference>
<dbReference type="OrthoDB" id="3207600at2759"/>
<keyword evidence="2" id="KW-1185">Reference proteome</keyword>
<evidence type="ECO:0000313" key="2">
    <source>
        <dbReference type="Proteomes" id="UP000030671"/>
    </source>
</evidence>
<dbReference type="KEGG" id="hir:HETIRDRAFT_322779"/>
<sequence>MFAAKGSAASMDHVKNKLLACVEVLHSLLYAISSYFGLTDHHRGHKEVDINGDIQALCLDMEVSTIHTFHTSRPVPLPITRTKAGKVKKGKRGTSTGV</sequence>
<reference evidence="1 2" key="1">
    <citation type="journal article" date="2012" name="New Phytol.">
        <title>Insight into trade-off between wood decay and parasitism from the genome of a fungal forest pathogen.</title>
        <authorList>
            <person name="Olson A."/>
            <person name="Aerts A."/>
            <person name="Asiegbu F."/>
            <person name="Belbahri L."/>
            <person name="Bouzid O."/>
            <person name="Broberg A."/>
            <person name="Canback B."/>
            <person name="Coutinho P.M."/>
            <person name="Cullen D."/>
            <person name="Dalman K."/>
            <person name="Deflorio G."/>
            <person name="van Diepen L.T."/>
            <person name="Dunand C."/>
            <person name="Duplessis S."/>
            <person name="Durling M."/>
            <person name="Gonthier P."/>
            <person name="Grimwood J."/>
            <person name="Fossdal C.G."/>
            <person name="Hansson D."/>
            <person name="Henrissat B."/>
            <person name="Hietala A."/>
            <person name="Himmelstrand K."/>
            <person name="Hoffmeister D."/>
            <person name="Hogberg N."/>
            <person name="James T.Y."/>
            <person name="Karlsson M."/>
            <person name="Kohler A."/>
            <person name="Kues U."/>
            <person name="Lee Y.H."/>
            <person name="Lin Y.C."/>
            <person name="Lind M."/>
            <person name="Lindquist E."/>
            <person name="Lombard V."/>
            <person name="Lucas S."/>
            <person name="Lunden K."/>
            <person name="Morin E."/>
            <person name="Murat C."/>
            <person name="Park J."/>
            <person name="Raffaello T."/>
            <person name="Rouze P."/>
            <person name="Salamov A."/>
            <person name="Schmutz J."/>
            <person name="Solheim H."/>
            <person name="Stahlberg J."/>
            <person name="Velez H."/>
            <person name="de Vries R.P."/>
            <person name="Wiebenga A."/>
            <person name="Woodward S."/>
            <person name="Yakovlev I."/>
            <person name="Garbelotto M."/>
            <person name="Martin F."/>
            <person name="Grigoriev I.V."/>
            <person name="Stenlid J."/>
        </authorList>
    </citation>
    <scope>NUCLEOTIDE SEQUENCE [LARGE SCALE GENOMIC DNA]</scope>
    <source>
        <strain evidence="1 2">TC 32-1</strain>
    </source>
</reference>
<evidence type="ECO:0000313" key="1">
    <source>
        <dbReference type="EMBL" id="ETW79919.1"/>
    </source>
</evidence>
<dbReference type="InParanoid" id="W4K2G7"/>
<dbReference type="STRING" id="747525.W4K2G7"/>
<gene>
    <name evidence="1" type="ORF">HETIRDRAFT_322779</name>
</gene>
<dbReference type="Proteomes" id="UP000030671">
    <property type="component" value="Unassembled WGS sequence"/>
</dbReference>
<accession>W4K2G7</accession>
<dbReference type="AlphaFoldDB" id="W4K2G7"/>
<dbReference type="GeneID" id="20670906"/>
<dbReference type="EMBL" id="KI925460">
    <property type="protein sequence ID" value="ETW79919.1"/>
    <property type="molecule type" value="Genomic_DNA"/>
</dbReference>
<dbReference type="RefSeq" id="XP_009548454.1">
    <property type="nucleotide sequence ID" value="XM_009550159.1"/>
</dbReference>
<proteinExistence type="predicted"/>
<organism evidence="1 2">
    <name type="scientific">Heterobasidion irregulare (strain TC 32-1)</name>
    <dbReference type="NCBI Taxonomy" id="747525"/>
    <lineage>
        <taxon>Eukaryota</taxon>
        <taxon>Fungi</taxon>
        <taxon>Dikarya</taxon>
        <taxon>Basidiomycota</taxon>
        <taxon>Agaricomycotina</taxon>
        <taxon>Agaricomycetes</taxon>
        <taxon>Russulales</taxon>
        <taxon>Bondarzewiaceae</taxon>
        <taxon>Heterobasidion</taxon>
        <taxon>Heterobasidion annosum species complex</taxon>
    </lineage>
</organism>
<dbReference type="HOGENOM" id="CLU_2333859_0_0_1"/>